<evidence type="ECO:0000256" key="5">
    <source>
        <dbReference type="ARBA" id="ARBA00022777"/>
    </source>
</evidence>
<dbReference type="GO" id="GO:0045717">
    <property type="term" value="P:negative regulation of fatty acid biosynthetic process"/>
    <property type="evidence" value="ECO:0007669"/>
    <property type="project" value="UniProtKB-ARBA"/>
</dbReference>
<dbReference type="InterPro" id="IPR017441">
    <property type="entry name" value="Protein_kinase_ATP_BS"/>
</dbReference>
<feature type="compositionally biased region" description="Gly residues" evidence="10">
    <location>
        <begin position="576"/>
        <end position="595"/>
    </location>
</feature>
<evidence type="ECO:0000256" key="10">
    <source>
        <dbReference type="SAM" id="MobiDB-lite"/>
    </source>
</evidence>
<dbReference type="STRING" id="640635.SAMN04489806_1033"/>
<protein>
    <recommendedName>
        <fullName evidence="1">non-specific serine/threonine protein kinase</fullName>
        <ecNumber evidence="1">2.7.11.1</ecNumber>
    </recommendedName>
</protein>
<dbReference type="CDD" id="cd06577">
    <property type="entry name" value="PASTA_pknB"/>
    <property type="match status" value="3"/>
</dbReference>
<dbReference type="InterPro" id="IPR008271">
    <property type="entry name" value="Ser/Thr_kinase_AS"/>
</dbReference>
<evidence type="ECO:0000256" key="4">
    <source>
        <dbReference type="ARBA" id="ARBA00022741"/>
    </source>
</evidence>
<dbReference type="SMART" id="SM00220">
    <property type="entry name" value="S_TKc"/>
    <property type="match status" value="1"/>
</dbReference>
<feature type="region of interest" description="Disordered" evidence="10">
    <location>
        <begin position="461"/>
        <end position="494"/>
    </location>
</feature>
<gene>
    <name evidence="14" type="ORF">SAMN04489806_1033</name>
</gene>
<feature type="domain" description="PASTA" evidence="13">
    <location>
        <begin position="367"/>
        <end position="432"/>
    </location>
</feature>
<feature type="domain" description="Protein kinase" evidence="12">
    <location>
        <begin position="12"/>
        <end position="280"/>
    </location>
</feature>
<keyword evidence="3" id="KW-0808">Transferase</keyword>
<dbReference type="FunFam" id="3.30.200.20:FF:000035">
    <property type="entry name" value="Serine/threonine protein kinase Stk1"/>
    <property type="match status" value="1"/>
</dbReference>
<feature type="compositionally biased region" description="Polar residues" evidence="10">
    <location>
        <begin position="463"/>
        <end position="494"/>
    </location>
</feature>
<dbReference type="Pfam" id="PF00069">
    <property type="entry name" value="Pkinase"/>
    <property type="match status" value="1"/>
</dbReference>
<organism evidence="14 15">
    <name type="scientific">Paramicrobacterium humi</name>
    <dbReference type="NCBI Taxonomy" id="640635"/>
    <lineage>
        <taxon>Bacteria</taxon>
        <taxon>Bacillati</taxon>
        <taxon>Actinomycetota</taxon>
        <taxon>Actinomycetes</taxon>
        <taxon>Micrococcales</taxon>
        <taxon>Microbacteriaceae</taxon>
        <taxon>Paramicrobacterium</taxon>
    </lineage>
</organism>
<evidence type="ECO:0000256" key="7">
    <source>
        <dbReference type="ARBA" id="ARBA00047899"/>
    </source>
</evidence>
<dbReference type="FunFam" id="1.10.510.10:FF:000021">
    <property type="entry name" value="Serine/threonine protein kinase"/>
    <property type="match status" value="1"/>
</dbReference>
<dbReference type="Gene3D" id="1.10.510.10">
    <property type="entry name" value="Transferase(Phosphotransferase) domain 1"/>
    <property type="match status" value="1"/>
</dbReference>
<evidence type="ECO:0000313" key="14">
    <source>
        <dbReference type="EMBL" id="SEB54073.1"/>
    </source>
</evidence>
<feature type="transmembrane region" description="Helical" evidence="11">
    <location>
        <begin position="336"/>
        <end position="356"/>
    </location>
</feature>
<evidence type="ECO:0000256" key="2">
    <source>
        <dbReference type="ARBA" id="ARBA00022527"/>
    </source>
</evidence>
<evidence type="ECO:0000256" key="6">
    <source>
        <dbReference type="ARBA" id="ARBA00022840"/>
    </source>
</evidence>
<accession>A0A1H4K6L4</accession>
<name>A0A1H4K6L4_9MICO</name>
<dbReference type="PROSITE" id="PS50011">
    <property type="entry name" value="PROTEIN_KINASE_DOM"/>
    <property type="match status" value="1"/>
</dbReference>
<evidence type="ECO:0000256" key="9">
    <source>
        <dbReference type="PROSITE-ProRule" id="PRU10141"/>
    </source>
</evidence>
<evidence type="ECO:0000256" key="3">
    <source>
        <dbReference type="ARBA" id="ARBA00022679"/>
    </source>
</evidence>
<keyword evidence="5 14" id="KW-0418">Kinase</keyword>
<evidence type="ECO:0000256" key="11">
    <source>
        <dbReference type="SAM" id="Phobius"/>
    </source>
</evidence>
<evidence type="ECO:0000256" key="8">
    <source>
        <dbReference type="ARBA" id="ARBA00048679"/>
    </source>
</evidence>
<dbReference type="PROSITE" id="PS00107">
    <property type="entry name" value="PROTEIN_KINASE_ATP"/>
    <property type="match status" value="1"/>
</dbReference>
<proteinExistence type="predicted"/>
<evidence type="ECO:0000313" key="15">
    <source>
        <dbReference type="Proteomes" id="UP000199183"/>
    </source>
</evidence>
<dbReference type="InterPro" id="IPR000719">
    <property type="entry name" value="Prot_kinase_dom"/>
</dbReference>
<feature type="binding site" evidence="9">
    <location>
        <position position="41"/>
    </location>
    <ligand>
        <name>ATP</name>
        <dbReference type="ChEBI" id="CHEBI:30616"/>
    </ligand>
</feature>
<dbReference type="NCBIfam" id="NF033483">
    <property type="entry name" value="PknB_PASTA_kin"/>
    <property type="match status" value="1"/>
</dbReference>
<dbReference type="GO" id="GO:0004674">
    <property type="term" value="F:protein serine/threonine kinase activity"/>
    <property type="evidence" value="ECO:0007669"/>
    <property type="project" value="UniProtKB-KW"/>
</dbReference>
<dbReference type="PANTHER" id="PTHR43289:SF34">
    <property type="entry name" value="SERINE_THREONINE-PROTEIN KINASE YBDM-RELATED"/>
    <property type="match status" value="1"/>
</dbReference>
<reference evidence="14 15" key="1">
    <citation type="submission" date="2016-10" db="EMBL/GenBank/DDBJ databases">
        <authorList>
            <person name="de Groot N.N."/>
        </authorList>
    </citation>
    <scope>NUCLEOTIDE SEQUENCE [LARGE SCALE GENOMIC DNA]</scope>
    <source>
        <strain evidence="14 15">DSM 21799</strain>
    </source>
</reference>
<evidence type="ECO:0000259" key="12">
    <source>
        <dbReference type="PROSITE" id="PS50011"/>
    </source>
</evidence>
<dbReference type="Pfam" id="PF03793">
    <property type="entry name" value="PASTA"/>
    <property type="match status" value="3"/>
</dbReference>
<dbReference type="SUPFAM" id="SSF56112">
    <property type="entry name" value="Protein kinase-like (PK-like)"/>
    <property type="match status" value="1"/>
</dbReference>
<keyword evidence="11" id="KW-0812">Transmembrane</keyword>
<dbReference type="PANTHER" id="PTHR43289">
    <property type="entry name" value="MITOGEN-ACTIVATED PROTEIN KINASE KINASE KINASE 20-RELATED"/>
    <property type="match status" value="1"/>
</dbReference>
<dbReference type="InterPro" id="IPR005543">
    <property type="entry name" value="PASTA_dom"/>
</dbReference>
<keyword evidence="11" id="KW-0472">Membrane</keyword>
<dbReference type="PROSITE" id="PS00108">
    <property type="entry name" value="PROTEIN_KINASE_ST"/>
    <property type="match status" value="1"/>
</dbReference>
<dbReference type="EMBL" id="FNRY01000001">
    <property type="protein sequence ID" value="SEB54073.1"/>
    <property type="molecule type" value="Genomic_DNA"/>
</dbReference>
<dbReference type="CDD" id="cd14014">
    <property type="entry name" value="STKc_PknB_like"/>
    <property type="match status" value="1"/>
</dbReference>
<dbReference type="Gene3D" id="3.30.200.20">
    <property type="entry name" value="Phosphorylase Kinase, domain 1"/>
    <property type="match status" value="1"/>
</dbReference>
<comment type="catalytic activity">
    <reaction evidence="8">
        <text>L-seryl-[protein] + ATP = O-phospho-L-seryl-[protein] + ADP + H(+)</text>
        <dbReference type="Rhea" id="RHEA:17989"/>
        <dbReference type="Rhea" id="RHEA-COMP:9863"/>
        <dbReference type="Rhea" id="RHEA-COMP:11604"/>
        <dbReference type="ChEBI" id="CHEBI:15378"/>
        <dbReference type="ChEBI" id="CHEBI:29999"/>
        <dbReference type="ChEBI" id="CHEBI:30616"/>
        <dbReference type="ChEBI" id="CHEBI:83421"/>
        <dbReference type="ChEBI" id="CHEBI:456216"/>
        <dbReference type="EC" id="2.7.11.1"/>
    </reaction>
</comment>
<keyword evidence="6 9" id="KW-0067">ATP-binding</keyword>
<evidence type="ECO:0000256" key="1">
    <source>
        <dbReference type="ARBA" id="ARBA00012513"/>
    </source>
</evidence>
<sequence length="595" mass="62913">MVDEERVLAGRYRVGSVIGRGGMAVVYKGTDTKLGRTVAIKILKSELASDPAFRTRFRQEAQAASRMSHATIVRVYDAGEETVRRPDGELARDPFIVMEYVEGHQLKDLIAQGPLDIDEAVRIEQDLLTALEYSHRAGVVHRDIKPGNIMITPSGQVKVMDFGIARAVSDTSSTVAQTTAILGTASYFSPEQAKGETVDARTDLYSAGVVLFEMLTGRPPFQGDTAVSVAYQHVSETPVRPSALNPKVSPALDQVVVHSLAKDRFQRYQTAAEFSEQLSMAAAGHVPAATTSTKRYDDATEIFGAPPAPVNVTEHALRQLTNDDTVTRTQRRPPVVWIWAGVTVVAVILLAVLWWVMTLPQGAQMPTASRTIPELTDATWEDAKDTLTGLDLLPTKFEQTSADIAAGHVISVDPDAGTTVSPNSQVKVYVSTGAEMATVPDIINMSIDDARDAIEKAGLEVGSISSESSPNAPKDTVLSSSPEKGQDAAQGSSVDITVSSGMVTVPDVVGDSYDTAKQKLEGGDIGLTVIEVTDSSCPAADGNPVTRQSVGPGDVAQHSTIELTYCTGSADDGSSGDSGTGNNGNGTGNNGKGNG</sequence>
<dbReference type="AlphaFoldDB" id="A0A1H4K6L4"/>
<dbReference type="OrthoDB" id="9762169at2"/>
<keyword evidence="2 14" id="KW-0723">Serine/threonine-protein kinase</keyword>
<feature type="domain" description="PASTA" evidence="13">
    <location>
        <begin position="433"/>
        <end position="500"/>
    </location>
</feature>
<dbReference type="InterPro" id="IPR011009">
    <property type="entry name" value="Kinase-like_dom_sf"/>
</dbReference>
<dbReference type="EC" id="2.7.11.1" evidence="1"/>
<dbReference type="GO" id="GO:0005524">
    <property type="term" value="F:ATP binding"/>
    <property type="evidence" value="ECO:0007669"/>
    <property type="project" value="UniProtKB-UniRule"/>
</dbReference>
<feature type="domain" description="PASTA" evidence="13">
    <location>
        <begin position="501"/>
        <end position="567"/>
    </location>
</feature>
<feature type="region of interest" description="Disordered" evidence="10">
    <location>
        <begin position="566"/>
        <end position="595"/>
    </location>
</feature>
<dbReference type="SMART" id="SM00740">
    <property type="entry name" value="PASTA"/>
    <property type="match status" value="3"/>
</dbReference>
<evidence type="ECO:0000259" key="13">
    <source>
        <dbReference type="PROSITE" id="PS51178"/>
    </source>
</evidence>
<dbReference type="PROSITE" id="PS51178">
    <property type="entry name" value="PASTA"/>
    <property type="match status" value="3"/>
</dbReference>
<keyword evidence="11" id="KW-1133">Transmembrane helix</keyword>
<keyword evidence="4 9" id="KW-0547">Nucleotide-binding</keyword>
<keyword evidence="15" id="KW-1185">Reference proteome</keyword>
<comment type="catalytic activity">
    <reaction evidence="7">
        <text>L-threonyl-[protein] + ATP = O-phospho-L-threonyl-[protein] + ADP + H(+)</text>
        <dbReference type="Rhea" id="RHEA:46608"/>
        <dbReference type="Rhea" id="RHEA-COMP:11060"/>
        <dbReference type="Rhea" id="RHEA-COMP:11605"/>
        <dbReference type="ChEBI" id="CHEBI:15378"/>
        <dbReference type="ChEBI" id="CHEBI:30013"/>
        <dbReference type="ChEBI" id="CHEBI:30616"/>
        <dbReference type="ChEBI" id="CHEBI:61977"/>
        <dbReference type="ChEBI" id="CHEBI:456216"/>
        <dbReference type="EC" id="2.7.11.1"/>
    </reaction>
</comment>
<dbReference type="Gene3D" id="3.30.10.20">
    <property type="match status" value="3"/>
</dbReference>
<dbReference type="Proteomes" id="UP000199183">
    <property type="component" value="Unassembled WGS sequence"/>
</dbReference>